<evidence type="ECO:0000256" key="1">
    <source>
        <dbReference type="ARBA" id="ARBA00005234"/>
    </source>
</evidence>
<dbReference type="OMA" id="NAMERYQ"/>
<dbReference type="EMBL" id="EQ962652">
    <property type="protein sequence ID" value="EED22537.1"/>
    <property type="molecule type" value="Genomic_DNA"/>
</dbReference>
<dbReference type="AlphaFoldDB" id="B8LU65"/>
<feature type="domain" description="Ubiquitin-like protease family profile" evidence="5">
    <location>
        <begin position="482"/>
        <end position="649"/>
    </location>
</feature>
<dbReference type="GO" id="GO:0006508">
    <property type="term" value="P:proteolysis"/>
    <property type="evidence" value="ECO:0007669"/>
    <property type="project" value="UniProtKB-KW"/>
</dbReference>
<evidence type="ECO:0000256" key="3">
    <source>
        <dbReference type="ARBA" id="ARBA00022801"/>
    </source>
</evidence>
<evidence type="ECO:0000256" key="2">
    <source>
        <dbReference type="ARBA" id="ARBA00022670"/>
    </source>
</evidence>
<dbReference type="GeneID" id="8101257"/>
<dbReference type="SUPFAM" id="SSF54001">
    <property type="entry name" value="Cysteine proteinases"/>
    <property type="match status" value="1"/>
</dbReference>
<keyword evidence="2" id="KW-0645">Protease</keyword>
<feature type="region of interest" description="Disordered" evidence="4">
    <location>
        <begin position="84"/>
        <end position="127"/>
    </location>
</feature>
<protein>
    <recommendedName>
        <fullName evidence="5">Ubiquitin-like protease family profile domain-containing protein</fullName>
    </recommendedName>
</protein>
<keyword evidence="7" id="KW-1185">Reference proteome</keyword>
<name>B8LU65_TALSN</name>
<evidence type="ECO:0000313" key="7">
    <source>
        <dbReference type="Proteomes" id="UP000001745"/>
    </source>
</evidence>
<dbReference type="GO" id="GO:0008234">
    <property type="term" value="F:cysteine-type peptidase activity"/>
    <property type="evidence" value="ECO:0007669"/>
    <property type="project" value="InterPro"/>
</dbReference>
<dbReference type="Gene3D" id="3.40.395.10">
    <property type="entry name" value="Adenoviral Proteinase, Chain A"/>
    <property type="match status" value="1"/>
</dbReference>
<dbReference type="InterPro" id="IPR038765">
    <property type="entry name" value="Papain-like_cys_pep_sf"/>
</dbReference>
<gene>
    <name evidence="6" type="ORF">TSTA_060320</name>
</gene>
<dbReference type="InterPro" id="IPR003653">
    <property type="entry name" value="Peptidase_C48_C"/>
</dbReference>
<dbReference type="PROSITE" id="PS50600">
    <property type="entry name" value="ULP_PROTEASE"/>
    <property type="match status" value="1"/>
</dbReference>
<dbReference type="OrthoDB" id="4226396at2759"/>
<feature type="region of interest" description="Disordered" evidence="4">
    <location>
        <begin position="183"/>
        <end position="202"/>
    </location>
</feature>
<dbReference type="eggNOG" id="ENOG502T439">
    <property type="taxonomic scope" value="Eukaryota"/>
</dbReference>
<sequence length="719" mass="80860">MDSAASSSQIAPSLNQMASSLLDLLEKLQELAKVRETQEIEDVERLPEVECPESLFRDLVHQLCQEAPAVAQAIAVAIQENIPTYESPTPRSNSNSSRRLSSKRKQKPDQAYQPSHPIQPASKKRRITQESQILEKKTEDPIGSMACIDTDGVQLTSRRMSKPDVFPCVSTSGALITDMEIAPETEDSHPETTPISPDGVKEVSPYMPDTDLTKGASFLETVYHVVNVVNQLKNYPSGLPRTVHIQILQTLQTYQETTMESNNDQWSDGSIWKQVLEGGSAANRRYTILNMLEYMGASKWYDSQIDLAQRTGLGHKGAATQVLDRITRHKDLLNRKLITNQLSRGKKLRTKLVKNLGLGILFSPDIWDYTKRSIGQIDLLVKKFQVDAQRMTLLRILGAQVQQLVRHGSTDPEALYNSLKEHDLVSEPEIQKIRESQESEHNALPEGALDTAVDNLINRVANQIFTKQSLEDVDTFSIPGNVKLPGDLFLRFRPGEWLNSWAIMAAMQVADRPPFVKFSECIPVNDIGRHGRMRSIKKPFQIWAKKIAELRREAEHGLEDCRPLTFFSPICKENSHFTLLEINDGEKVIRHYDSLAAPTTINGTKKTSIAALVEDEFGDLEYQYIEAPTPQQSDDWSCGTRVIWNFKQRCNGFDIGSWDTVLDSERMQLDIVNGLMACIDSHAIRKYSRNSKRGVTNELPRCSGVEESSRVQICSASEA</sequence>
<dbReference type="RefSeq" id="XP_002339924.1">
    <property type="nucleotide sequence ID" value="XM_002339883.1"/>
</dbReference>
<organism evidence="6 7">
    <name type="scientific">Talaromyces stipitatus (strain ATCC 10500 / CBS 375.48 / QM 6759 / NRRL 1006)</name>
    <name type="common">Penicillium stipitatum</name>
    <dbReference type="NCBI Taxonomy" id="441959"/>
    <lineage>
        <taxon>Eukaryota</taxon>
        <taxon>Fungi</taxon>
        <taxon>Dikarya</taxon>
        <taxon>Ascomycota</taxon>
        <taxon>Pezizomycotina</taxon>
        <taxon>Eurotiomycetes</taxon>
        <taxon>Eurotiomycetidae</taxon>
        <taxon>Eurotiales</taxon>
        <taxon>Trichocomaceae</taxon>
        <taxon>Talaromyces</taxon>
        <taxon>Talaromyces sect. Talaromyces</taxon>
    </lineage>
</organism>
<reference evidence="7" key="1">
    <citation type="journal article" date="2015" name="Genome Announc.">
        <title>Genome sequence of the AIDS-associated pathogen Penicillium marneffei (ATCC18224) and its near taxonomic relative Talaromyces stipitatus (ATCC10500).</title>
        <authorList>
            <person name="Nierman W.C."/>
            <person name="Fedorova-Abrams N.D."/>
            <person name="Andrianopoulos A."/>
        </authorList>
    </citation>
    <scope>NUCLEOTIDE SEQUENCE [LARGE SCALE GENOMIC DNA]</scope>
    <source>
        <strain evidence="7">ATCC 10500 / CBS 375.48 / QM 6759 / NRRL 1006</strain>
    </source>
</reference>
<evidence type="ECO:0000313" key="6">
    <source>
        <dbReference type="EMBL" id="EED22537.1"/>
    </source>
</evidence>
<evidence type="ECO:0000256" key="4">
    <source>
        <dbReference type="SAM" id="MobiDB-lite"/>
    </source>
</evidence>
<dbReference type="STRING" id="441959.B8LU65"/>
<proteinExistence type="inferred from homology"/>
<dbReference type="HOGENOM" id="CLU_010815_0_0_1"/>
<dbReference type="GO" id="GO:0019783">
    <property type="term" value="F:ubiquitin-like protein peptidase activity"/>
    <property type="evidence" value="ECO:0007669"/>
    <property type="project" value="UniProtKB-ARBA"/>
</dbReference>
<comment type="similarity">
    <text evidence="1">Belongs to the peptidase C48 family.</text>
</comment>
<dbReference type="InParanoid" id="B8LU65"/>
<accession>B8LU65</accession>
<dbReference type="PhylomeDB" id="B8LU65"/>
<dbReference type="Proteomes" id="UP000001745">
    <property type="component" value="Unassembled WGS sequence"/>
</dbReference>
<dbReference type="VEuPathDB" id="FungiDB:TSTA_060320"/>
<evidence type="ECO:0000259" key="5">
    <source>
        <dbReference type="PROSITE" id="PS50600"/>
    </source>
</evidence>
<keyword evidence="3" id="KW-0378">Hydrolase</keyword>